<keyword evidence="10" id="KW-0732">Signal</keyword>
<evidence type="ECO:0000259" key="11">
    <source>
        <dbReference type="Pfam" id="PF00593"/>
    </source>
</evidence>
<keyword evidence="2 8" id="KW-0813">Transport</keyword>
<keyword evidence="3 8" id="KW-1134">Transmembrane beta strand</keyword>
<gene>
    <name evidence="13" type="ORF">HHU12_13510</name>
</gene>
<dbReference type="RefSeq" id="WP_169657272.1">
    <property type="nucleotide sequence ID" value="NZ_JABANE010000033.1"/>
</dbReference>
<accession>A0A7X9RUK7</accession>
<evidence type="ECO:0000256" key="10">
    <source>
        <dbReference type="SAM" id="SignalP"/>
    </source>
</evidence>
<dbReference type="Pfam" id="PF00593">
    <property type="entry name" value="TonB_dep_Rec_b-barrel"/>
    <property type="match status" value="1"/>
</dbReference>
<feature type="domain" description="TonB-dependent receptor plug" evidence="12">
    <location>
        <begin position="52"/>
        <end position="135"/>
    </location>
</feature>
<feature type="signal peptide" evidence="10">
    <location>
        <begin position="1"/>
        <end position="24"/>
    </location>
</feature>
<keyword evidence="13" id="KW-0675">Receptor</keyword>
<evidence type="ECO:0000313" key="13">
    <source>
        <dbReference type="EMBL" id="NME68985.1"/>
    </source>
</evidence>
<evidence type="ECO:0000256" key="9">
    <source>
        <dbReference type="RuleBase" id="RU003357"/>
    </source>
</evidence>
<organism evidence="13 14">
    <name type="scientific">Flammeovirga aprica JL-4</name>
    <dbReference type="NCBI Taxonomy" id="694437"/>
    <lineage>
        <taxon>Bacteria</taxon>
        <taxon>Pseudomonadati</taxon>
        <taxon>Bacteroidota</taxon>
        <taxon>Cytophagia</taxon>
        <taxon>Cytophagales</taxon>
        <taxon>Flammeovirgaceae</taxon>
        <taxon>Flammeovirga</taxon>
    </lineage>
</organism>
<dbReference type="GO" id="GO:0009279">
    <property type="term" value="C:cell outer membrane"/>
    <property type="evidence" value="ECO:0007669"/>
    <property type="project" value="UniProtKB-SubCell"/>
</dbReference>
<evidence type="ECO:0000256" key="5">
    <source>
        <dbReference type="ARBA" id="ARBA00023077"/>
    </source>
</evidence>
<dbReference type="InterPro" id="IPR039426">
    <property type="entry name" value="TonB-dep_rcpt-like"/>
</dbReference>
<comment type="caution">
    <text evidence="13">The sequence shown here is derived from an EMBL/GenBank/DDBJ whole genome shotgun (WGS) entry which is preliminary data.</text>
</comment>
<dbReference type="GO" id="GO:0044718">
    <property type="term" value="P:siderophore transmembrane transport"/>
    <property type="evidence" value="ECO:0007669"/>
    <property type="project" value="TreeGrafter"/>
</dbReference>
<keyword evidence="7 8" id="KW-0998">Cell outer membrane</keyword>
<dbReference type="SUPFAM" id="SSF56935">
    <property type="entry name" value="Porins"/>
    <property type="match status" value="1"/>
</dbReference>
<keyword evidence="4 8" id="KW-0812">Transmembrane</keyword>
<comment type="subcellular location">
    <subcellularLocation>
        <location evidence="1 8">Cell outer membrane</location>
        <topology evidence="1 8">Multi-pass membrane protein</topology>
    </subcellularLocation>
</comment>
<reference evidence="13 14" key="1">
    <citation type="submission" date="2020-04" db="EMBL/GenBank/DDBJ databases">
        <title>Flammeovirga sp. SR4, a novel species isolated from seawater.</title>
        <authorList>
            <person name="Wang X."/>
        </authorList>
    </citation>
    <scope>NUCLEOTIDE SEQUENCE [LARGE SCALE GENOMIC DNA]</scope>
    <source>
        <strain evidence="13 14">ATCC 23126</strain>
    </source>
</reference>
<name>A0A7X9RUK7_9BACT</name>
<dbReference type="PROSITE" id="PS52016">
    <property type="entry name" value="TONB_DEPENDENT_REC_3"/>
    <property type="match status" value="1"/>
</dbReference>
<dbReference type="InterPro" id="IPR037066">
    <property type="entry name" value="Plug_dom_sf"/>
</dbReference>
<evidence type="ECO:0000256" key="2">
    <source>
        <dbReference type="ARBA" id="ARBA00022448"/>
    </source>
</evidence>
<dbReference type="GO" id="GO:0015344">
    <property type="term" value="F:siderophore uptake transmembrane transporter activity"/>
    <property type="evidence" value="ECO:0007669"/>
    <property type="project" value="TreeGrafter"/>
</dbReference>
<evidence type="ECO:0000256" key="7">
    <source>
        <dbReference type="ARBA" id="ARBA00023237"/>
    </source>
</evidence>
<dbReference type="InterPro" id="IPR036942">
    <property type="entry name" value="Beta-barrel_TonB_sf"/>
</dbReference>
<dbReference type="Gene3D" id="2.170.130.10">
    <property type="entry name" value="TonB-dependent receptor, plug domain"/>
    <property type="match status" value="1"/>
</dbReference>
<feature type="domain" description="TonB-dependent receptor-like beta-barrel" evidence="11">
    <location>
        <begin position="187"/>
        <end position="634"/>
    </location>
</feature>
<dbReference type="Proteomes" id="UP000576082">
    <property type="component" value="Unassembled WGS sequence"/>
</dbReference>
<evidence type="ECO:0000256" key="1">
    <source>
        <dbReference type="ARBA" id="ARBA00004571"/>
    </source>
</evidence>
<proteinExistence type="inferred from homology"/>
<sequence>MRSYKIISIQAFLVCMLITFQTFGQDKEITTYELEEVTINFDTIPSDNYLLSVDDYMNQRNDLQVVKRGGFAFEPIIEGFTDGQIAVSIDGMRVFGACTDKMDPATSYLEPVNLKQLSVLKENESQMYGTALGGTLMAEMKYPDFKKPLEVGVQTAYSSNSNGFDGNVYVEKGITKKWAVRYSGAYRKHDSYTDGNNELVRYTQYEKMNHTFTSTYKISSDEKLTALLMYDHGKDIGYPALNMDVSSAKAVMGNVGYAKHYHEGFINHFEAKVYYNDITHVMDDTKRENVAMHMDMPGRSKTFGAWALVKKQMENHQLSLKGDFYSNHLFADMTMYSPTGGVNMYMLTWGDIQRNSFAFNLQDEWKLDPRLTLLTNARVEWSSTDLQNEMARKQFETLNHFIDGPRSDLSGSLSALFKYKLTSSIESKFGVSYTSRMPSASELYGFYLFNANDRFDYVGTPDLKNEKATSLDFSLRYHKESWQIGFRGKASFIDDYIVGIIDEDYDPMTIGALGVKRFQNVESATTSHLELFAGVSLSKQLDYNFNLVYENGYIDAIHSPMPYQRPLTLKNKLNYQFHKLTSSFYYEHSLGMQSPSEALGEQKTDPYHLINLDFSYPIELKNSHLFLELGVHNLLNSYYIDPFAWNGIPNSGRNIKTSIRFII</sequence>
<dbReference type="PANTHER" id="PTHR30069">
    <property type="entry name" value="TONB-DEPENDENT OUTER MEMBRANE RECEPTOR"/>
    <property type="match status" value="1"/>
</dbReference>
<dbReference type="Pfam" id="PF07715">
    <property type="entry name" value="Plug"/>
    <property type="match status" value="1"/>
</dbReference>
<feature type="chain" id="PRO_5030921628" evidence="10">
    <location>
        <begin position="25"/>
        <end position="663"/>
    </location>
</feature>
<dbReference type="EMBL" id="JABANE010000033">
    <property type="protein sequence ID" value="NME68985.1"/>
    <property type="molecule type" value="Genomic_DNA"/>
</dbReference>
<dbReference type="InterPro" id="IPR000531">
    <property type="entry name" value="Beta-barrel_TonB"/>
</dbReference>
<evidence type="ECO:0000259" key="12">
    <source>
        <dbReference type="Pfam" id="PF07715"/>
    </source>
</evidence>
<keyword evidence="5 9" id="KW-0798">TonB box</keyword>
<evidence type="ECO:0000256" key="8">
    <source>
        <dbReference type="PROSITE-ProRule" id="PRU01360"/>
    </source>
</evidence>
<dbReference type="AlphaFoldDB" id="A0A7X9RUK7"/>
<evidence type="ECO:0000313" key="14">
    <source>
        <dbReference type="Proteomes" id="UP000576082"/>
    </source>
</evidence>
<evidence type="ECO:0000256" key="4">
    <source>
        <dbReference type="ARBA" id="ARBA00022692"/>
    </source>
</evidence>
<evidence type="ECO:0000256" key="6">
    <source>
        <dbReference type="ARBA" id="ARBA00023136"/>
    </source>
</evidence>
<keyword evidence="14" id="KW-1185">Reference proteome</keyword>
<comment type="similarity">
    <text evidence="8 9">Belongs to the TonB-dependent receptor family.</text>
</comment>
<dbReference type="Gene3D" id="2.40.170.20">
    <property type="entry name" value="TonB-dependent receptor, beta-barrel domain"/>
    <property type="match status" value="1"/>
</dbReference>
<evidence type="ECO:0000256" key="3">
    <source>
        <dbReference type="ARBA" id="ARBA00022452"/>
    </source>
</evidence>
<protein>
    <submittedName>
        <fullName evidence="13">TonB-dependent receptor</fullName>
    </submittedName>
</protein>
<keyword evidence="6 8" id="KW-0472">Membrane</keyword>
<dbReference type="PANTHER" id="PTHR30069:SF49">
    <property type="entry name" value="OUTER MEMBRANE PROTEIN C"/>
    <property type="match status" value="1"/>
</dbReference>
<dbReference type="InterPro" id="IPR012910">
    <property type="entry name" value="Plug_dom"/>
</dbReference>